<proteinExistence type="predicted"/>
<dbReference type="AlphaFoldDB" id="A0A381T6D0"/>
<accession>A0A381T6D0</accession>
<sequence length="25" mass="2805">MLGFWAEAILAGLLFKRGKRKDQGV</sequence>
<evidence type="ECO:0000313" key="1">
    <source>
        <dbReference type="EMBL" id="SVA11284.1"/>
    </source>
</evidence>
<dbReference type="EMBL" id="UINC01004037">
    <property type="protein sequence ID" value="SVA11284.1"/>
    <property type="molecule type" value="Genomic_DNA"/>
</dbReference>
<gene>
    <name evidence="1" type="ORF">METZ01_LOCUS64138</name>
</gene>
<name>A0A381T6D0_9ZZZZ</name>
<protein>
    <submittedName>
        <fullName evidence="1">Uncharacterized protein</fullName>
    </submittedName>
</protein>
<reference evidence="1" key="1">
    <citation type="submission" date="2018-05" db="EMBL/GenBank/DDBJ databases">
        <authorList>
            <person name="Lanie J.A."/>
            <person name="Ng W.-L."/>
            <person name="Kazmierczak K.M."/>
            <person name="Andrzejewski T.M."/>
            <person name="Davidsen T.M."/>
            <person name="Wayne K.J."/>
            <person name="Tettelin H."/>
            <person name="Glass J.I."/>
            <person name="Rusch D."/>
            <person name="Podicherti R."/>
            <person name="Tsui H.-C.T."/>
            <person name="Winkler M.E."/>
        </authorList>
    </citation>
    <scope>NUCLEOTIDE SEQUENCE</scope>
</reference>
<organism evidence="1">
    <name type="scientific">marine metagenome</name>
    <dbReference type="NCBI Taxonomy" id="408172"/>
    <lineage>
        <taxon>unclassified sequences</taxon>
        <taxon>metagenomes</taxon>
        <taxon>ecological metagenomes</taxon>
    </lineage>
</organism>